<name>A0A8J2LVM8_9HEXA</name>
<sequence>MFLYGSPALDYVFAMLEIMNELDLGRKTYKTSGRIRTPSNFMKLYRELQILNVNAMNIYAPVVLPTVQWLFSLWVVFCSYGFLKLSGLFAFTTCVCVVGLLLFLVVLFTILAEMEVRSRTVLTNWAGQGQSKILEKYLRSCKSIRVTMGTFYYADHGMVLTMLSFITESTVNLLVLKICESCH</sequence>
<protein>
    <submittedName>
        <fullName evidence="2">Uncharacterized protein</fullName>
    </submittedName>
</protein>
<proteinExistence type="predicted"/>
<dbReference type="AlphaFoldDB" id="A0A8J2LVM8"/>
<dbReference type="EMBL" id="CAJVCH010549626">
    <property type="protein sequence ID" value="CAG7828981.1"/>
    <property type="molecule type" value="Genomic_DNA"/>
</dbReference>
<evidence type="ECO:0000256" key="1">
    <source>
        <dbReference type="SAM" id="Phobius"/>
    </source>
</evidence>
<feature type="transmembrane region" description="Helical" evidence="1">
    <location>
        <begin position="88"/>
        <end position="112"/>
    </location>
</feature>
<accession>A0A8J2LVM8</accession>
<comment type="caution">
    <text evidence="2">The sequence shown here is derived from an EMBL/GenBank/DDBJ whole genome shotgun (WGS) entry which is preliminary data.</text>
</comment>
<evidence type="ECO:0000313" key="3">
    <source>
        <dbReference type="Proteomes" id="UP000708208"/>
    </source>
</evidence>
<reference evidence="2" key="1">
    <citation type="submission" date="2021-06" db="EMBL/GenBank/DDBJ databases">
        <authorList>
            <person name="Hodson N. C."/>
            <person name="Mongue J. A."/>
            <person name="Jaron S. K."/>
        </authorList>
    </citation>
    <scope>NUCLEOTIDE SEQUENCE</scope>
</reference>
<keyword evidence="1" id="KW-0472">Membrane</keyword>
<keyword evidence="3" id="KW-1185">Reference proteome</keyword>
<keyword evidence="1" id="KW-1133">Transmembrane helix</keyword>
<dbReference type="Proteomes" id="UP000708208">
    <property type="component" value="Unassembled WGS sequence"/>
</dbReference>
<evidence type="ECO:0000313" key="2">
    <source>
        <dbReference type="EMBL" id="CAG7828981.1"/>
    </source>
</evidence>
<organism evidence="2 3">
    <name type="scientific">Allacma fusca</name>
    <dbReference type="NCBI Taxonomy" id="39272"/>
    <lineage>
        <taxon>Eukaryota</taxon>
        <taxon>Metazoa</taxon>
        <taxon>Ecdysozoa</taxon>
        <taxon>Arthropoda</taxon>
        <taxon>Hexapoda</taxon>
        <taxon>Collembola</taxon>
        <taxon>Symphypleona</taxon>
        <taxon>Sminthuridae</taxon>
        <taxon>Allacma</taxon>
    </lineage>
</organism>
<feature type="transmembrane region" description="Helical" evidence="1">
    <location>
        <begin position="58"/>
        <end position="82"/>
    </location>
</feature>
<gene>
    <name evidence="2" type="ORF">AFUS01_LOCUS38869</name>
</gene>
<keyword evidence="1" id="KW-0812">Transmembrane</keyword>